<sequence>MNLLSNYLPYTNNFLLSTHRCLAVLQQRRCQTTLYEFDHQHVSVRQNYQNDICLEHTYRYVIGTSYHACTNESTKEWRKISRVCLEQLLTTEDLQNILENIVEHFIIRSIQVDHDIQQLRNNFISRQKCCKGKIEISTIRQK</sequence>
<comment type="caution">
    <text evidence="1">The sequence shown here is derived from an EMBL/GenBank/DDBJ whole genome shotgun (WGS) entry which is preliminary data.</text>
</comment>
<protein>
    <submittedName>
        <fullName evidence="1">Hypothetical_protein</fullName>
    </submittedName>
</protein>
<keyword evidence="2" id="KW-1185">Reference proteome</keyword>
<accession>A0ABP1HCH1</accession>
<reference evidence="1 2" key="1">
    <citation type="submission" date="2024-07" db="EMBL/GenBank/DDBJ databases">
        <authorList>
            <person name="Akdeniz Z."/>
        </authorList>
    </citation>
    <scope>NUCLEOTIDE SEQUENCE [LARGE SCALE GENOMIC DNA]</scope>
</reference>
<gene>
    <name evidence="1" type="ORF">HINF_LOCUS10826</name>
</gene>
<proteinExistence type="predicted"/>
<name>A0ABP1HCH1_9EUKA</name>
<dbReference type="EMBL" id="CAXDID020000023">
    <property type="protein sequence ID" value="CAL5989358.1"/>
    <property type="molecule type" value="Genomic_DNA"/>
</dbReference>
<evidence type="ECO:0000313" key="1">
    <source>
        <dbReference type="EMBL" id="CAL5989358.1"/>
    </source>
</evidence>
<evidence type="ECO:0000313" key="2">
    <source>
        <dbReference type="Proteomes" id="UP001642409"/>
    </source>
</evidence>
<organism evidence="1 2">
    <name type="scientific">Hexamita inflata</name>
    <dbReference type="NCBI Taxonomy" id="28002"/>
    <lineage>
        <taxon>Eukaryota</taxon>
        <taxon>Metamonada</taxon>
        <taxon>Diplomonadida</taxon>
        <taxon>Hexamitidae</taxon>
        <taxon>Hexamitinae</taxon>
        <taxon>Hexamita</taxon>
    </lineage>
</organism>
<dbReference type="Proteomes" id="UP001642409">
    <property type="component" value="Unassembled WGS sequence"/>
</dbReference>